<dbReference type="PANTHER" id="PTHR43828">
    <property type="entry name" value="ASPARAGINASE"/>
    <property type="match status" value="1"/>
</dbReference>
<comment type="caution">
    <text evidence="3">The sequence shown here is derived from an EMBL/GenBank/DDBJ whole genome shotgun (WGS) entry which is preliminary data.</text>
</comment>
<dbReference type="PANTHER" id="PTHR43828:SF5">
    <property type="entry name" value="TRANSCRIPTIONAL REPRESSOR XBP1"/>
    <property type="match status" value="1"/>
</dbReference>
<dbReference type="InterPro" id="IPR003163">
    <property type="entry name" value="Tscrpt_reg_HTH_APSES-type"/>
</dbReference>
<keyword evidence="4" id="KW-1185">Reference proteome</keyword>
<dbReference type="GO" id="GO:0003677">
    <property type="term" value="F:DNA binding"/>
    <property type="evidence" value="ECO:0007669"/>
    <property type="project" value="InterPro"/>
</dbReference>
<feature type="region of interest" description="Disordered" evidence="1">
    <location>
        <begin position="334"/>
        <end position="354"/>
    </location>
</feature>
<dbReference type="GO" id="GO:0000981">
    <property type="term" value="F:DNA-binding transcription factor activity, RNA polymerase II-specific"/>
    <property type="evidence" value="ECO:0007669"/>
    <property type="project" value="UniProtKB-ARBA"/>
</dbReference>
<evidence type="ECO:0000256" key="1">
    <source>
        <dbReference type="SAM" id="MobiDB-lite"/>
    </source>
</evidence>
<dbReference type="AlphaFoldDB" id="A0AAN6QX98"/>
<dbReference type="EMBL" id="JAUJLE010000032">
    <property type="protein sequence ID" value="KAK1002126.1"/>
    <property type="molecule type" value="Genomic_DNA"/>
</dbReference>
<dbReference type="Proteomes" id="UP001175353">
    <property type="component" value="Unassembled WGS sequence"/>
</dbReference>
<evidence type="ECO:0000313" key="4">
    <source>
        <dbReference type="Proteomes" id="UP001175353"/>
    </source>
</evidence>
<dbReference type="InterPro" id="IPR036887">
    <property type="entry name" value="HTH_APSES_sf"/>
</dbReference>
<dbReference type="SUPFAM" id="SSF54616">
    <property type="entry name" value="DNA-binding domain of Mlu1-box binding protein MBP1"/>
    <property type="match status" value="1"/>
</dbReference>
<feature type="compositionally biased region" description="Polar residues" evidence="1">
    <location>
        <begin position="30"/>
        <end position="45"/>
    </location>
</feature>
<evidence type="ECO:0000259" key="2">
    <source>
        <dbReference type="PROSITE" id="PS51299"/>
    </source>
</evidence>
<name>A0AAN6QX98_9PEZI</name>
<organism evidence="3 4">
    <name type="scientific">Friedmanniomyces endolithicus</name>
    <dbReference type="NCBI Taxonomy" id="329885"/>
    <lineage>
        <taxon>Eukaryota</taxon>
        <taxon>Fungi</taxon>
        <taxon>Dikarya</taxon>
        <taxon>Ascomycota</taxon>
        <taxon>Pezizomycotina</taxon>
        <taxon>Dothideomycetes</taxon>
        <taxon>Dothideomycetidae</taxon>
        <taxon>Mycosphaerellales</taxon>
        <taxon>Teratosphaeriaceae</taxon>
        <taxon>Friedmanniomyces</taxon>
    </lineage>
</organism>
<sequence length="584" mass="64069">MSTSPTQLLSPAATEFDRDDSAPPGYKSNVAASSMLKIQSLLNPSERSRMRGASISPPPTPASTQVSSTASTPVLPASPSLKRKKLVKDAAIFVRGNAKEPVKYPPYECTDDSICLSDHAMEDLAQEQERFGVFPCGRGDEGLIAHYQRHIPYSSEKKMFHGKTNRDAFEVFQYTFRVPPGTVRKQPENFHNKDHVVMWDYQVGLVRITPFFKALVHSKTTPARAIAANPGLKELSHSITGGALAAQGYWMPYSCARALCLTFCYDIRWALTPIFGTSFIKECLHPTHPGFERYKIGSEVLRCAQLEAEGWVSEASSRGGTPFVTDNSQYGDGQGIPRSTPQLVPAPQPKQLRPRPTFRAGSPFESESDLADANYIHATTYLDSPGLSPKSTRHIATRGWTSVNERELHSAPPPPNNTPVGSVSHMLLTEPRSFPATAWRGLHQLTDAAATMTVKMPTTAHDKHRSHKRRMSVQAVAEEIDYTVPPPTSTPGSESEDDEVGTVLPSTTKKRQRRDSYKSTVSSPPPRSGSSTPAEMRAAGKSTKYNATDMRAAQWLLNLSVRDSQLACGPRGEMKGMKRKASTS</sequence>
<accession>A0AAN6QX98</accession>
<gene>
    <name evidence="3" type="ORF">LTR91_005222</name>
</gene>
<dbReference type="GO" id="GO:0033309">
    <property type="term" value="C:SBF transcription complex"/>
    <property type="evidence" value="ECO:0007669"/>
    <property type="project" value="TreeGrafter"/>
</dbReference>
<proteinExistence type="predicted"/>
<reference evidence="3" key="1">
    <citation type="submission" date="2023-06" db="EMBL/GenBank/DDBJ databases">
        <title>Black Yeasts Isolated from many extreme environments.</title>
        <authorList>
            <person name="Coleine C."/>
            <person name="Stajich J.E."/>
            <person name="Selbmann L."/>
        </authorList>
    </citation>
    <scope>NUCLEOTIDE SEQUENCE</scope>
    <source>
        <strain evidence="3">CCFEE 5200</strain>
    </source>
</reference>
<feature type="region of interest" description="Disordered" evidence="1">
    <location>
        <begin position="561"/>
        <end position="584"/>
    </location>
</feature>
<dbReference type="InterPro" id="IPR051642">
    <property type="entry name" value="SWI6-like"/>
</dbReference>
<dbReference type="Gene3D" id="3.10.260.10">
    <property type="entry name" value="Transcription regulator HTH, APSES-type DNA-binding domain"/>
    <property type="match status" value="1"/>
</dbReference>
<dbReference type="PROSITE" id="PS51299">
    <property type="entry name" value="HTH_APSES"/>
    <property type="match status" value="1"/>
</dbReference>
<dbReference type="GO" id="GO:0030907">
    <property type="term" value="C:MBF transcription complex"/>
    <property type="evidence" value="ECO:0007669"/>
    <property type="project" value="TreeGrafter"/>
</dbReference>
<feature type="domain" description="HTH APSES-type" evidence="2">
    <location>
        <begin position="174"/>
        <end position="286"/>
    </location>
</feature>
<feature type="region of interest" description="Disordered" evidence="1">
    <location>
        <begin position="1"/>
        <end position="77"/>
    </location>
</feature>
<protein>
    <recommendedName>
        <fullName evidence="2">HTH APSES-type domain-containing protein</fullName>
    </recommendedName>
</protein>
<evidence type="ECO:0000313" key="3">
    <source>
        <dbReference type="EMBL" id="KAK1002126.1"/>
    </source>
</evidence>
<feature type="region of interest" description="Disordered" evidence="1">
    <location>
        <begin position="477"/>
        <end position="546"/>
    </location>
</feature>